<feature type="region of interest" description="Disordered" evidence="1">
    <location>
        <begin position="153"/>
        <end position="172"/>
    </location>
</feature>
<evidence type="ECO:0000313" key="3">
    <source>
        <dbReference type="Proteomes" id="UP000269721"/>
    </source>
</evidence>
<reference evidence="3" key="1">
    <citation type="journal article" date="2018" name="Nat. Microbiol.">
        <title>Leveraging single-cell genomics to expand the fungal tree of life.</title>
        <authorList>
            <person name="Ahrendt S.R."/>
            <person name="Quandt C.A."/>
            <person name="Ciobanu D."/>
            <person name="Clum A."/>
            <person name="Salamov A."/>
            <person name="Andreopoulos B."/>
            <person name="Cheng J.F."/>
            <person name="Woyke T."/>
            <person name="Pelin A."/>
            <person name="Henrissat B."/>
            <person name="Reynolds N.K."/>
            <person name="Benny G.L."/>
            <person name="Smith M.E."/>
            <person name="James T.Y."/>
            <person name="Grigoriev I.V."/>
        </authorList>
    </citation>
    <scope>NUCLEOTIDE SEQUENCE [LARGE SCALE GENOMIC DNA]</scope>
</reference>
<evidence type="ECO:0000313" key="2">
    <source>
        <dbReference type="EMBL" id="RKO86571.1"/>
    </source>
</evidence>
<keyword evidence="3" id="KW-1185">Reference proteome</keyword>
<dbReference type="AlphaFoldDB" id="A0A4P9W2U6"/>
<dbReference type="EMBL" id="KZ998084">
    <property type="protein sequence ID" value="RKO86571.1"/>
    <property type="molecule type" value="Genomic_DNA"/>
</dbReference>
<name>A0A4P9W2U6_9FUNG</name>
<feature type="compositionally biased region" description="Basic and acidic residues" evidence="1">
    <location>
        <begin position="163"/>
        <end position="172"/>
    </location>
</feature>
<dbReference type="OrthoDB" id="201656at2759"/>
<proteinExistence type="predicted"/>
<protein>
    <submittedName>
        <fullName evidence="2">Uncharacterized protein</fullName>
    </submittedName>
</protein>
<sequence length="248" mass="27461">MQRLRQRVFSTNPILAMSNLATQTCSAEALQLVHIAAHMSTVVKSSIRWFLGTTRRGWSNPWRRDVPLFNEGDEVMCAGATGSNAVLQFFYGRIFGVTHESWPMADSAVLPLAGLTEEGDRGPDYGRGLGLWGEAQKGGMWLADCLESTSVQNFSASTPTAGRDAERRKADTQRTPTPWAFLVVSRISVNPPWQLFHHLPSMPSRRTRRWEHLPTCSPVGHPSPIPQPGQVLSFSCTLNTFPMSLLAN</sequence>
<evidence type="ECO:0000256" key="1">
    <source>
        <dbReference type="SAM" id="MobiDB-lite"/>
    </source>
</evidence>
<dbReference type="Proteomes" id="UP000269721">
    <property type="component" value="Unassembled WGS sequence"/>
</dbReference>
<gene>
    <name evidence="2" type="ORF">BDK51DRAFT_43825</name>
</gene>
<accession>A0A4P9W2U6</accession>
<organism evidence="2 3">
    <name type="scientific">Blyttiomyces helicus</name>
    <dbReference type="NCBI Taxonomy" id="388810"/>
    <lineage>
        <taxon>Eukaryota</taxon>
        <taxon>Fungi</taxon>
        <taxon>Fungi incertae sedis</taxon>
        <taxon>Chytridiomycota</taxon>
        <taxon>Chytridiomycota incertae sedis</taxon>
        <taxon>Chytridiomycetes</taxon>
        <taxon>Chytridiomycetes incertae sedis</taxon>
        <taxon>Blyttiomyces</taxon>
    </lineage>
</organism>